<evidence type="ECO:0000313" key="10">
    <source>
        <dbReference type="Proteomes" id="UP000219036"/>
    </source>
</evidence>
<dbReference type="NCBIfam" id="TIGR00644">
    <property type="entry name" value="recJ"/>
    <property type="match status" value="1"/>
</dbReference>
<feature type="domain" description="DDH" evidence="6">
    <location>
        <begin position="83"/>
        <end position="234"/>
    </location>
</feature>
<dbReference type="Pfam" id="PF01368">
    <property type="entry name" value="DHH"/>
    <property type="match status" value="1"/>
</dbReference>
<dbReference type="SUPFAM" id="SSF64182">
    <property type="entry name" value="DHH phosphoesterases"/>
    <property type="match status" value="1"/>
</dbReference>
<proteinExistence type="inferred from homology"/>
<keyword evidence="3" id="KW-0540">Nuclease</keyword>
<dbReference type="InterPro" id="IPR001667">
    <property type="entry name" value="DDH_dom"/>
</dbReference>
<dbReference type="Pfam" id="PF17768">
    <property type="entry name" value="RecJ_OB"/>
    <property type="match status" value="1"/>
</dbReference>
<dbReference type="InterPro" id="IPR004610">
    <property type="entry name" value="RecJ"/>
</dbReference>
<protein>
    <recommendedName>
        <fullName evidence="2">Single-stranded-DNA-specific exonuclease RecJ</fullName>
    </recommendedName>
</protein>
<evidence type="ECO:0000256" key="2">
    <source>
        <dbReference type="ARBA" id="ARBA00019841"/>
    </source>
</evidence>
<accession>A0A285NBF2</accession>
<comment type="similarity">
    <text evidence="1">Belongs to the RecJ family.</text>
</comment>
<dbReference type="GO" id="GO:0006281">
    <property type="term" value="P:DNA repair"/>
    <property type="evidence" value="ECO:0007669"/>
    <property type="project" value="InterPro"/>
</dbReference>
<dbReference type="RefSeq" id="WP_096999807.1">
    <property type="nucleotide sequence ID" value="NZ_OBEI01000002.1"/>
</dbReference>
<dbReference type="Proteomes" id="UP000219036">
    <property type="component" value="Unassembled WGS sequence"/>
</dbReference>
<organism evidence="9 10">
    <name type="scientific">Persephonella hydrogeniphila</name>
    <dbReference type="NCBI Taxonomy" id="198703"/>
    <lineage>
        <taxon>Bacteria</taxon>
        <taxon>Pseudomonadati</taxon>
        <taxon>Aquificota</taxon>
        <taxon>Aquificia</taxon>
        <taxon>Aquificales</taxon>
        <taxon>Hydrogenothermaceae</taxon>
        <taxon>Persephonella</taxon>
    </lineage>
</organism>
<keyword evidence="5 9" id="KW-0269">Exonuclease</keyword>
<dbReference type="AlphaFoldDB" id="A0A285NBF2"/>
<name>A0A285NBF2_9AQUI</name>
<evidence type="ECO:0000256" key="5">
    <source>
        <dbReference type="ARBA" id="ARBA00022839"/>
    </source>
</evidence>
<keyword evidence="4" id="KW-0378">Hydrolase</keyword>
<evidence type="ECO:0000259" key="7">
    <source>
        <dbReference type="Pfam" id="PF02272"/>
    </source>
</evidence>
<dbReference type="InterPro" id="IPR003156">
    <property type="entry name" value="DHHA1_dom"/>
</dbReference>
<dbReference type="InterPro" id="IPR038763">
    <property type="entry name" value="DHH_sf"/>
</dbReference>
<dbReference type="PANTHER" id="PTHR30255:SF2">
    <property type="entry name" value="SINGLE-STRANDED-DNA-SPECIFIC EXONUCLEASE RECJ"/>
    <property type="match status" value="1"/>
</dbReference>
<dbReference type="GO" id="GO:0003676">
    <property type="term" value="F:nucleic acid binding"/>
    <property type="evidence" value="ECO:0007669"/>
    <property type="project" value="InterPro"/>
</dbReference>
<dbReference type="PANTHER" id="PTHR30255">
    <property type="entry name" value="SINGLE-STRANDED-DNA-SPECIFIC EXONUCLEASE RECJ"/>
    <property type="match status" value="1"/>
</dbReference>
<dbReference type="InterPro" id="IPR051673">
    <property type="entry name" value="SSDNA_exonuclease_RecJ"/>
</dbReference>
<dbReference type="Gene3D" id="3.90.1640.30">
    <property type="match status" value="1"/>
</dbReference>
<evidence type="ECO:0000256" key="3">
    <source>
        <dbReference type="ARBA" id="ARBA00022722"/>
    </source>
</evidence>
<keyword evidence="10" id="KW-1185">Reference proteome</keyword>
<evidence type="ECO:0000313" key="9">
    <source>
        <dbReference type="EMBL" id="SNZ06267.1"/>
    </source>
</evidence>
<evidence type="ECO:0000256" key="1">
    <source>
        <dbReference type="ARBA" id="ARBA00005915"/>
    </source>
</evidence>
<dbReference type="OrthoDB" id="9809852at2"/>
<sequence length="569" mass="64675">MITGLTGRKWILLEEKNKAPEDLIKKYGYVLAQLIYNRKELFDSNFDEDSIYPSLKKLLDPQLFKDLDTISFKLSELIKKKKKIAIYGDYDADGVTSTALLVNFFRDIGVDVRYYIPSRFHEGYGLNKRAIKKISEISDVLIVVDSGTNAHEELVYARKLGLQVFVLDHHEPSDPEWKSKDITILNPKLHPDINPLFKHLASVGIAFYLIIMLRRLLNLDIRLKPYLDIVAIGTVADVVPLSLINRIFVKKGTEELNKKQRPGIKALLESLSIKEVSTFEIGFNIAPRLNAAGRLDDAKKAVKLLITRKESTGKLLSSELEFLNRKRQKLTEHAFKETQIKLKKEKEINSIVVADENWHPGIVGIVAGRLVEKYKVPAVVLSVKNGKAIGSARSIPSVNIFEIMEKHSYLFDKFGGHSLAAGLTIPTKNIPKLKEVLFNSVQNLSTEESTPVIEIDMEVPLSYWTAEKVKHLEILEPFGEGNPYPCFMAKNLRISDFMTVGPANQHLKFWLQDRNKNAFSALWWNYGDKMKKLSVGMYINVVYTPKISNWNGKTTVDFILKDISVSDMR</sequence>
<reference evidence="10" key="1">
    <citation type="submission" date="2017-09" db="EMBL/GenBank/DDBJ databases">
        <authorList>
            <person name="Varghese N."/>
            <person name="Submissions S."/>
        </authorList>
    </citation>
    <scope>NUCLEOTIDE SEQUENCE [LARGE SCALE GENOMIC DNA]</scope>
    <source>
        <strain evidence="10">DSM 15103</strain>
    </source>
</reference>
<dbReference type="GO" id="GO:0008409">
    <property type="term" value="F:5'-3' exonuclease activity"/>
    <property type="evidence" value="ECO:0007669"/>
    <property type="project" value="InterPro"/>
</dbReference>
<dbReference type="Pfam" id="PF02272">
    <property type="entry name" value="DHHA1"/>
    <property type="match status" value="1"/>
</dbReference>
<dbReference type="GO" id="GO:0006310">
    <property type="term" value="P:DNA recombination"/>
    <property type="evidence" value="ECO:0007669"/>
    <property type="project" value="InterPro"/>
</dbReference>
<evidence type="ECO:0000259" key="8">
    <source>
        <dbReference type="Pfam" id="PF17768"/>
    </source>
</evidence>
<gene>
    <name evidence="9" type="ORF">SAMN06265182_0619</name>
</gene>
<evidence type="ECO:0000256" key="4">
    <source>
        <dbReference type="ARBA" id="ARBA00022801"/>
    </source>
</evidence>
<dbReference type="Gene3D" id="3.10.310.30">
    <property type="match status" value="1"/>
</dbReference>
<dbReference type="InterPro" id="IPR041122">
    <property type="entry name" value="RecJ_OB"/>
</dbReference>
<feature type="domain" description="RecJ OB" evidence="8">
    <location>
        <begin position="455"/>
        <end position="562"/>
    </location>
</feature>
<evidence type="ECO:0000259" key="6">
    <source>
        <dbReference type="Pfam" id="PF01368"/>
    </source>
</evidence>
<feature type="domain" description="DHHA1" evidence="7">
    <location>
        <begin position="351"/>
        <end position="439"/>
    </location>
</feature>
<dbReference type="EMBL" id="OBEI01000002">
    <property type="protein sequence ID" value="SNZ06267.1"/>
    <property type="molecule type" value="Genomic_DNA"/>
</dbReference>